<evidence type="ECO:0000256" key="1">
    <source>
        <dbReference type="ARBA" id="ARBA00006432"/>
    </source>
</evidence>
<proteinExistence type="inferred from homology"/>
<dbReference type="Pfam" id="PF00501">
    <property type="entry name" value="AMP-binding"/>
    <property type="match status" value="1"/>
</dbReference>
<dbReference type="PANTHER" id="PTHR43201:SF5">
    <property type="entry name" value="MEDIUM-CHAIN ACYL-COA LIGASE ACSF2, MITOCHONDRIAL"/>
    <property type="match status" value="1"/>
</dbReference>
<dbReference type="AlphaFoldDB" id="A0A543CYA4"/>
<dbReference type="InterPro" id="IPR025110">
    <property type="entry name" value="AMP-bd_C"/>
</dbReference>
<protein>
    <submittedName>
        <fullName evidence="5">Fatty-acyl-CoA synthase</fullName>
    </submittedName>
</protein>
<sequence>MGDDTVLTVPALIERAARLHPDNDALVFPEVRQTYRELEASALAVARSLTASGVGRGDVVGTLMPNCLQFVHAMVGAAMVGATFVPINARLAPREVAYVVRDSGMRSLFTTDVVDEYVDYVGRLHETFPELAAAAPAATPAVVDAPRLEHAVLLGSRSAPGFWAEADFLALGRAVDEDTVRAAAIDVAPDAPYIMMYTSGTTAEPKGCPLTHESVVRLGAAVGEEALRIQASDRMWNPLPMFHVSAQAPMIGVLNAGACYVSMTHFEAGAALSLIERERATLMWPAYPTLTGPLLAHPDYGPDRFRRVRGLLTVGPPDLLRGFQQQLPHTRHVSCYGSTELGGVAVMGRLDDPLEERLTCGRPFTGVEVVVRDPTTDEPAAVGETGVLYVRGFNLFLGYHDDAAKTAAAIDADGWFFTGDLASIDGNGNLTFRGRTKDMLKVGGENVGCLEVESYLVQHPDIQLAAVVGVPDPVYDEVPAAFVELREDASLTEGEVIEYCRRGLAKYKVPRHVRFTTEWPMSATKVQKFRLRDRLVAELESGGAQPSAPATA</sequence>
<feature type="domain" description="AMP-binding enzyme C-terminal" evidence="4">
    <location>
        <begin position="451"/>
        <end position="523"/>
    </location>
</feature>
<gene>
    <name evidence="5" type="ORF">FB558_8366</name>
</gene>
<evidence type="ECO:0000259" key="3">
    <source>
        <dbReference type="Pfam" id="PF00501"/>
    </source>
</evidence>
<dbReference type="SUPFAM" id="SSF56801">
    <property type="entry name" value="Acetyl-CoA synthetase-like"/>
    <property type="match status" value="1"/>
</dbReference>
<dbReference type="Gene3D" id="3.30.300.30">
    <property type="match status" value="1"/>
</dbReference>
<dbReference type="InterPro" id="IPR000873">
    <property type="entry name" value="AMP-dep_synth/lig_dom"/>
</dbReference>
<dbReference type="EMBL" id="VFPA01000008">
    <property type="protein sequence ID" value="TQM01848.1"/>
    <property type="molecule type" value="Genomic_DNA"/>
</dbReference>
<dbReference type="InterPro" id="IPR042099">
    <property type="entry name" value="ANL_N_sf"/>
</dbReference>
<evidence type="ECO:0000313" key="6">
    <source>
        <dbReference type="Proteomes" id="UP000315677"/>
    </source>
</evidence>
<name>A0A543CYA4_9PSEU</name>
<dbReference type="Pfam" id="PF13193">
    <property type="entry name" value="AMP-binding_C"/>
    <property type="match status" value="1"/>
</dbReference>
<comment type="caution">
    <text evidence="5">The sequence shown here is derived from an EMBL/GenBank/DDBJ whole genome shotgun (WGS) entry which is preliminary data.</text>
</comment>
<evidence type="ECO:0000256" key="2">
    <source>
        <dbReference type="ARBA" id="ARBA00022598"/>
    </source>
</evidence>
<reference evidence="5 6" key="1">
    <citation type="submission" date="2019-06" db="EMBL/GenBank/DDBJ databases">
        <title>Sequencing the genomes of 1000 actinobacteria strains.</title>
        <authorList>
            <person name="Klenk H.-P."/>
        </authorList>
    </citation>
    <scope>NUCLEOTIDE SEQUENCE [LARGE SCALE GENOMIC DNA]</scope>
    <source>
        <strain evidence="5 6">DSM 45301</strain>
    </source>
</reference>
<dbReference type="Gene3D" id="3.40.50.12780">
    <property type="entry name" value="N-terminal domain of ligase-like"/>
    <property type="match status" value="1"/>
</dbReference>
<accession>A0A543CYA4</accession>
<dbReference type="GO" id="GO:0031956">
    <property type="term" value="F:medium-chain fatty acid-CoA ligase activity"/>
    <property type="evidence" value="ECO:0007669"/>
    <property type="project" value="TreeGrafter"/>
</dbReference>
<dbReference type="GO" id="GO:0006631">
    <property type="term" value="P:fatty acid metabolic process"/>
    <property type="evidence" value="ECO:0007669"/>
    <property type="project" value="TreeGrafter"/>
</dbReference>
<organism evidence="5 6">
    <name type="scientific">Pseudonocardia kunmingensis</name>
    <dbReference type="NCBI Taxonomy" id="630975"/>
    <lineage>
        <taxon>Bacteria</taxon>
        <taxon>Bacillati</taxon>
        <taxon>Actinomycetota</taxon>
        <taxon>Actinomycetes</taxon>
        <taxon>Pseudonocardiales</taxon>
        <taxon>Pseudonocardiaceae</taxon>
        <taxon>Pseudonocardia</taxon>
    </lineage>
</organism>
<keyword evidence="6" id="KW-1185">Reference proteome</keyword>
<keyword evidence="2" id="KW-0436">Ligase</keyword>
<dbReference type="InterPro" id="IPR045851">
    <property type="entry name" value="AMP-bd_C_sf"/>
</dbReference>
<feature type="domain" description="AMP-dependent synthetase/ligase" evidence="3">
    <location>
        <begin position="14"/>
        <end position="400"/>
    </location>
</feature>
<dbReference type="PANTHER" id="PTHR43201">
    <property type="entry name" value="ACYL-COA SYNTHETASE"/>
    <property type="match status" value="1"/>
</dbReference>
<evidence type="ECO:0000259" key="4">
    <source>
        <dbReference type="Pfam" id="PF13193"/>
    </source>
</evidence>
<evidence type="ECO:0000313" key="5">
    <source>
        <dbReference type="EMBL" id="TQM01848.1"/>
    </source>
</evidence>
<dbReference type="RefSeq" id="WP_142064793.1">
    <property type="nucleotide sequence ID" value="NZ_VFPA01000008.1"/>
</dbReference>
<dbReference type="Proteomes" id="UP000315677">
    <property type="component" value="Unassembled WGS sequence"/>
</dbReference>
<comment type="similarity">
    <text evidence="1">Belongs to the ATP-dependent AMP-binding enzyme family.</text>
</comment>
<dbReference type="OrthoDB" id="9803968at2"/>